<dbReference type="GO" id="GO:0003676">
    <property type="term" value="F:nucleic acid binding"/>
    <property type="evidence" value="ECO:0007669"/>
    <property type="project" value="InterPro"/>
</dbReference>
<sequence>MKLKHKLKRMKSGLDEKPAQQRRALSSEVTDFSSIGFYPFYLDGEVSYRRKREYPLSDRLVHRIQSVCSEWQKLSYCSHPLRFHDQPENLLFFDTETTGLASGAGTKIFLIGYARLKKDSMEVTQHLLTGPEHEQAFLAGFLDDFAESDTIVSYNGKSFDWPQVKSRHAFLRERLPLLPETGHIDLLHAARRFWKDRLPSCRLSIIEEHILQKKRTDDTPGNLAPLLYFEYLENGDPLRLAGVVDHHDHDVRVLAELYVHIAEKVLFPERAADAKELSASARWWDYLRHPEQAVPFWDRIPAVHLPQEELLPKVKHLQRMRQYESASKLIRSYPAPSAKHYEELAKIEERRLKNRHAALEAVQKGLKLNPDPAVAAKLIKRKQRLERSALSG</sequence>
<evidence type="ECO:0000313" key="4">
    <source>
        <dbReference type="Proteomes" id="UP000752012"/>
    </source>
</evidence>
<feature type="compositionally biased region" description="Basic residues" evidence="1">
    <location>
        <begin position="1"/>
        <end position="11"/>
    </location>
</feature>
<dbReference type="PANTHER" id="PTHR38462:SF1">
    <property type="entry name" value="YPRB RIBONUCLEASE H-LIKE DOMAIN-CONTAINING PROTEIN"/>
    <property type="match status" value="1"/>
</dbReference>
<gene>
    <name evidence="3" type="ORF">HCN83_06530</name>
</gene>
<dbReference type="InterPro" id="IPR036397">
    <property type="entry name" value="RNaseH_sf"/>
</dbReference>
<protein>
    <recommendedName>
        <fullName evidence="2">YprB ribonuclease H-like domain-containing protein</fullName>
    </recommendedName>
</protein>
<dbReference type="EMBL" id="JAATHJ010000007">
    <property type="protein sequence ID" value="NJP37242.1"/>
    <property type="molecule type" value="Genomic_DNA"/>
</dbReference>
<dbReference type="AlphaFoldDB" id="A0A969PN30"/>
<dbReference type="RefSeq" id="WP_168005648.1">
    <property type="nucleotide sequence ID" value="NZ_JAATHJ010000007.1"/>
</dbReference>
<organism evidence="3 4">
    <name type="scientific">Alkalicoccus luteus</name>
    <dbReference type="NCBI Taxonomy" id="1237094"/>
    <lineage>
        <taxon>Bacteria</taxon>
        <taxon>Bacillati</taxon>
        <taxon>Bacillota</taxon>
        <taxon>Bacilli</taxon>
        <taxon>Bacillales</taxon>
        <taxon>Bacillaceae</taxon>
        <taxon>Alkalicoccus</taxon>
    </lineage>
</organism>
<keyword evidence="4" id="KW-1185">Reference proteome</keyword>
<dbReference type="Proteomes" id="UP000752012">
    <property type="component" value="Unassembled WGS sequence"/>
</dbReference>
<dbReference type="Pfam" id="PF13482">
    <property type="entry name" value="RNase_H_2"/>
    <property type="match status" value="1"/>
</dbReference>
<reference evidence="3 4" key="1">
    <citation type="submission" date="2020-03" db="EMBL/GenBank/DDBJ databases">
        <title>Assessment of the enzymatic potential of alkaline-tolerant lipase obtained from Bacillus luteus H11 (technogenic soil) for the bioremediation of saline soils contaminated with petroleum substances.</title>
        <authorList>
            <person name="Kalwasinska A."/>
        </authorList>
    </citation>
    <scope>NUCLEOTIDE SEQUENCE [LARGE SCALE GENOMIC DNA]</scope>
    <source>
        <strain evidence="3 4">H11</strain>
    </source>
</reference>
<feature type="domain" description="YprB ribonuclease H-like" evidence="2">
    <location>
        <begin position="91"/>
        <end position="261"/>
    </location>
</feature>
<dbReference type="InterPro" id="IPR012337">
    <property type="entry name" value="RNaseH-like_sf"/>
</dbReference>
<dbReference type="Gene3D" id="3.30.420.10">
    <property type="entry name" value="Ribonuclease H-like superfamily/Ribonuclease H"/>
    <property type="match status" value="1"/>
</dbReference>
<dbReference type="SUPFAM" id="SSF53098">
    <property type="entry name" value="Ribonuclease H-like"/>
    <property type="match status" value="1"/>
</dbReference>
<comment type="caution">
    <text evidence="3">The sequence shown here is derived from an EMBL/GenBank/DDBJ whole genome shotgun (WGS) entry which is preliminary data.</text>
</comment>
<evidence type="ECO:0000259" key="2">
    <source>
        <dbReference type="Pfam" id="PF13482"/>
    </source>
</evidence>
<dbReference type="InterPro" id="IPR038720">
    <property type="entry name" value="YprB_RNase_H-like_dom"/>
</dbReference>
<evidence type="ECO:0000256" key="1">
    <source>
        <dbReference type="SAM" id="MobiDB-lite"/>
    </source>
</evidence>
<accession>A0A969PN30</accession>
<name>A0A969PN30_9BACI</name>
<feature type="region of interest" description="Disordered" evidence="1">
    <location>
        <begin position="1"/>
        <end position="20"/>
    </location>
</feature>
<proteinExistence type="predicted"/>
<evidence type="ECO:0000313" key="3">
    <source>
        <dbReference type="EMBL" id="NJP37242.1"/>
    </source>
</evidence>
<dbReference type="PANTHER" id="PTHR38462">
    <property type="entry name" value="EXONUCLEASE-LIKE PROTEIN"/>
    <property type="match status" value="1"/>
</dbReference>